<dbReference type="PANTHER" id="PTHR11715">
    <property type="entry name" value="GLYCINE CLEAVAGE SYSTEM H PROTEIN"/>
    <property type="match status" value="1"/>
</dbReference>
<sequence length="130" mass="14587">MSEVKDNLRYSKEHEWAEEVGDQCIRIGISDYAQHQLGDIVFVEFPEIDAEVNAGDSMGSIESVKTVSELYSPVTGRITRINTTLESQPELVNQSPYEAGWLVEVQVSNSVDEALKALLTPEQYRTHIES</sequence>
<dbReference type="OrthoDB" id="9796712at2"/>
<dbReference type="PANTHER" id="PTHR11715:SF3">
    <property type="entry name" value="GLYCINE CLEAVAGE SYSTEM H PROTEIN-RELATED"/>
    <property type="match status" value="1"/>
</dbReference>
<feature type="domain" description="Lipoyl-binding" evidence="5">
    <location>
        <begin position="24"/>
        <end position="106"/>
    </location>
</feature>
<keyword evidence="7" id="KW-1185">Reference proteome</keyword>
<keyword evidence="2 3" id="KW-0450">Lipoyl</keyword>
<dbReference type="CDD" id="cd06848">
    <property type="entry name" value="GCS_H"/>
    <property type="match status" value="1"/>
</dbReference>
<evidence type="ECO:0000313" key="6">
    <source>
        <dbReference type="EMBL" id="OPA77733.1"/>
    </source>
</evidence>
<protein>
    <recommendedName>
        <fullName evidence="3">Glycine cleavage system H protein</fullName>
    </recommendedName>
    <alternativeName>
        <fullName evidence="3">Octanoyl/lipoyl carrier protein</fullName>
    </alternativeName>
</protein>
<evidence type="ECO:0000313" key="7">
    <source>
        <dbReference type="Proteomes" id="UP000190188"/>
    </source>
</evidence>
<organism evidence="6 7">
    <name type="scientific">Paenibacillus selenitireducens</name>
    <dbReference type="NCBI Taxonomy" id="1324314"/>
    <lineage>
        <taxon>Bacteria</taxon>
        <taxon>Bacillati</taxon>
        <taxon>Bacillota</taxon>
        <taxon>Bacilli</taxon>
        <taxon>Bacillales</taxon>
        <taxon>Paenibacillaceae</taxon>
        <taxon>Paenibacillus</taxon>
    </lineage>
</organism>
<name>A0A1T2XDP3_9BACL</name>
<comment type="cofactor">
    <cofactor evidence="3">
        <name>(R)-lipoate</name>
        <dbReference type="ChEBI" id="CHEBI:83088"/>
    </cofactor>
    <text evidence="3">Binds 1 lipoyl cofactor covalently.</text>
</comment>
<dbReference type="InterPro" id="IPR002930">
    <property type="entry name" value="GCV_H"/>
</dbReference>
<dbReference type="AlphaFoldDB" id="A0A1T2XDP3"/>
<proteinExistence type="inferred from homology"/>
<dbReference type="InterPro" id="IPR017453">
    <property type="entry name" value="GCV_H_sub"/>
</dbReference>
<dbReference type="PROSITE" id="PS00189">
    <property type="entry name" value="LIPOYL"/>
    <property type="match status" value="1"/>
</dbReference>
<dbReference type="InterPro" id="IPR033753">
    <property type="entry name" value="GCV_H/Fam206"/>
</dbReference>
<dbReference type="SUPFAM" id="SSF51230">
    <property type="entry name" value="Single hybrid motif"/>
    <property type="match status" value="1"/>
</dbReference>
<dbReference type="Pfam" id="PF01597">
    <property type="entry name" value="GCV_H"/>
    <property type="match status" value="1"/>
</dbReference>
<evidence type="ECO:0000256" key="1">
    <source>
        <dbReference type="ARBA" id="ARBA00009249"/>
    </source>
</evidence>
<evidence type="ECO:0000256" key="4">
    <source>
        <dbReference type="PIRSR" id="PIRSR617453-50"/>
    </source>
</evidence>
<evidence type="ECO:0000256" key="3">
    <source>
        <dbReference type="HAMAP-Rule" id="MF_00272"/>
    </source>
</evidence>
<dbReference type="GO" id="GO:0019464">
    <property type="term" value="P:glycine decarboxylation via glycine cleavage system"/>
    <property type="evidence" value="ECO:0007669"/>
    <property type="project" value="UniProtKB-UniRule"/>
</dbReference>
<dbReference type="Proteomes" id="UP000190188">
    <property type="component" value="Unassembled WGS sequence"/>
</dbReference>
<dbReference type="RefSeq" id="WP_078499477.1">
    <property type="nucleotide sequence ID" value="NZ_MSZX01000005.1"/>
</dbReference>
<dbReference type="GO" id="GO:0005829">
    <property type="term" value="C:cytosol"/>
    <property type="evidence" value="ECO:0007669"/>
    <property type="project" value="TreeGrafter"/>
</dbReference>
<comment type="similarity">
    <text evidence="1 3">Belongs to the GcvH family.</text>
</comment>
<comment type="caution">
    <text evidence="6">The sequence shown here is derived from an EMBL/GenBank/DDBJ whole genome shotgun (WGS) entry which is preliminary data.</text>
</comment>
<dbReference type="EMBL" id="MSZX01000005">
    <property type="protein sequence ID" value="OPA77733.1"/>
    <property type="molecule type" value="Genomic_DNA"/>
</dbReference>
<dbReference type="Gene3D" id="2.40.50.100">
    <property type="match status" value="1"/>
</dbReference>
<dbReference type="NCBIfam" id="NF002270">
    <property type="entry name" value="PRK01202.1"/>
    <property type="match status" value="1"/>
</dbReference>
<gene>
    <name evidence="3" type="primary">gcvH</name>
    <name evidence="6" type="ORF">BVG16_14950</name>
</gene>
<evidence type="ECO:0000259" key="5">
    <source>
        <dbReference type="PROSITE" id="PS50968"/>
    </source>
</evidence>
<dbReference type="GO" id="GO:0005960">
    <property type="term" value="C:glycine cleavage complex"/>
    <property type="evidence" value="ECO:0007669"/>
    <property type="project" value="InterPro"/>
</dbReference>
<feature type="modified residue" description="N6-lipoyllysine" evidence="3 4">
    <location>
        <position position="65"/>
    </location>
</feature>
<dbReference type="STRING" id="1324314.BVG16_14950"/>
<dbReference type="NCBIfam" id="TIGR00527">
    <property type="entry name" value="gcvH"/>
    <property type="match status" value="1"/>
</dbReference>
<comment type="function">
    <text evidence="3">Is also involved in protein lipoylation via its role as an octanoyl/lipoyl carrier protein intermediate.</text>
</comment>
<comment type="subunit">
    <text evidence="3">The glycine cleavage system is composed of four proteins: P, T, L and H.</text>
</comment>
<evidence type="ECO:0000256" key="2">
    <source>
        <dbReference type="ARBA" id="ARBA00022823"/>
    </source>
</evidence>
<accession>A0A1T2XDP3</accession>
<dbReference type="PROSITE" id="PS50968">
    <property type="entry name" value="BIOTINYL_LIPOYL"/>
    <property type="match status" value="1"/>
</dbReference>
<dbReference type="GO" id="GO:0009249">
    <property type="term" value="P:protein lipoylation"/>
    <property type="evidence" value="ECO:0007669"/>
    <property type="project" value="UniProtKB-UniRule"/>
</dbReference>
<comment type="function">
    <text evidence="3">The glycine cleavage system catalyzes the degradation of glycine. The H protein shuttles the methylamine group of glycine from the P protein to the T protein.</text>
</comment>
<dbReference type="InterPro" id="IPR011053">
    <property type="entry name" value="Single_hybrid_motif"/>
</dbReference>
<dbReference type="InterPro" id="IPR000089">
    <property type="entry name" value="Biotin_lipoyl"/>
</dbReference>
<dbReference type="InterPro" id="IPR003016">
    <property type="entry name" value="2-oxoA_DH_lipoyl-BS"/>
</dbReference>
<reference evidence="6 7" key="1">
    <citation type="submission" date="2017-01" db="EMBL/GenBank/DDBJ databases">
        <title>Genome analysis of Paenibacillus selenitrireducens ES3-24.</title>
        <authorList>
            <person name="Xu D."/>
            <person name="Yao R."/>
            <person name="Zheng S."/>
        </authorList>
    </citation>
    <scope>NUCLEOTIDE SEQUENCE [LARGE SCALE GENOMIC DNA]</scope>
    <source>
        <strain evidence="6 7">ES3-24</strain>
    </source>
</reference>
<dbReference type="HAMAP" id="MF_00272">
    <property type="entry name" value="GcvH"/>
    <property type="match status" value="1"/>
</dbReference>